<keyword evidence="2 4" id="KW-0853">WD repeat</keyword>
<keyword evidence="3" id="KW-0677">Repeat</keyword>
<dbReference type="PRINTS" id="PR00320">
    <property type="entry name" value="GPROTEINBRPT"/>
</dbReference>
<proteinExistence type="predicted"/>
<dbReference type="PROSITE" id="PS50082">
    <property type="entry name" value="WD_REPEATS_2"/>
    <property type="match status" value="3"/>
</dbReference>
<dbReference type="PANTHER" id="PTHR14221">
    <property type="entry name" value="WD REPEAT DOMAIN 44"/>
    <property type="match status" value="1"/>
</dbReference>
<evidence type="ECO:0000256" key="4">
    <source>
        <dbReference type="PROSITE-ProRule" id="PRU00221"/>
    </source>
</evidence>
<accession>A0A2K5IDP8</accession>
<dbReference type="InterPro" id="IPR015943">
    <property type="entry name" value="WD40/YVTN_repeat-like_dom_sf"/>
</dbReference>
<dbReference type="Pfam" id="PF00400">
    <property type="entry name" value="WD40"/>
    <property type="match status" value="3"/>
</dbReference>
<dbReference type="Proteomes" id="UP000233080">
    <property type="component" value="Unassembled WGS sequence"/>
</dbReference>
<dbReference type="CTD" id="54521"/>
<feature type="repeat" description="WD" evidence="4">
    <location>
        <begin position="577"/>
        <end position="610"/>
    </location>
</feature>
<evidence type="ECO:0000313" key="7">
    <source>
        <dbReference type="Proteomes" id="UP000233080"/>
    </source>
</evidence>
<dbReference type="PANTHER" id="PTHR14221:SF0">
    <property type="entry name" value="WD REPEAT-CONTAINING PROTEIN 44"/>
    <property type="match status" value="1"/>
</dbReference>
<feature type="compositionally biased region" description="Basic and acidic residues" evidence="5">
    <location>
        <begin position="236"/>
        <end position="252"/>
    </location>
</feature>
<feature type="region of interest" description="Disordered" evidence="5">
    <location>
        <begin position="433"/>
        <end position="454"/>
    </location>
</feature>
<dbReference type="InterPro" id="IPR036322">
    <property type="entry name" value="WD40_repeat_dom_sf"/>
</dbReference>
<organism evidence="6 7">
    <name type="scientific">Colobus angolensis palliatus</name>
    <name type="common">Peters' Angolan colobus</name>
    <dbReference type="NCBI Taxonomy" id="336983"/>
    <lineage>
        <taxon>Eukaryota</taxon>
        <taxon>Metazoa</taxon>
        <taxon>Chordata</taxon>
        <taxon>Craniata</taxon>
        <taxon>Vertebrata</taxon>
        <taxon>Euteleostomi</taxon>
        <taxon>Mammalia</taxon>
        <taxon>Eutheria</taxon>
        <taxon>Euarchontoglires</taxon>
        <taxon>Primates</taxon>
        <taxon>Haplorrhini</taxon>
        <taxon>Catarrhini</taxon>
        <taxon>Cercopithecidae</taxon>
        <taxon>Colobinae</taxon>
        <taxon>Colobus</taxon>
    </lineage>
</organism>
<feature type="compositionally biased region" description="Acidic residues" evidence="5">
    <location>
        <begin position="441"/>
        <end position="450"/>
    </location>
</feature>
<name>A0A2K5IDP8_COLAP</name>
<keyword evidence="7" id="KW-1185">Reference proteome</keyword>
<dbReference type="GeneID" id="105516481"/>
<feature type="compositionally biased region" description="Polar residues" evidence="5">
    <location>
        <begin position="254"/>
        <end position="285"/>
    </location>
</feature>
<evidence type="ECO:0000256" key="1">
    <source>
        <dbReference type="ARBA" id="ARBA00021207"/>
    </source>
</evidence>
<evidence type="ECO:0000313" key="6">
    <source>
        <dbReference type="Ensembl" id="ENSCANP00000014745.1"/>
    </source>
</evidence>
<feature type="compositionally biased region" description="Acidic residues" evidence="5">
    <location>
        <begin position="1"/>
        <end position="14"/>
    </location>
</feature>
<dbReference type="InterPro" id="IPR020472">
    <property type="entry name" value="WD40_PAC1"/>
</dbReference>
<dbReference type="InterPro" id="IPR001680">
    <property type="entry name" value="WD40_rpt"/>
</dbReference>
<feature type="repeat" description="WD" evidence="4">
    <location>
        <begin position="703"/>
        <end position="724"/>
    </location>
</feature>
<dbReference type="Ensembl" id="ENSCANT00000037676.1">
    <property type="protein sequence ID" value="ENSCANP00000014745.1"/>
    <property type="gene ID" value="ENSCANG00000030818.1"/>
</dbReference>
<feature type="region of interest" description="Disordered" evidence="5">
    <location>
        <begin position="371"/>
        <end position="398"/>
    </location>
</feature>
<feature type="region of interest" description="Disordered" evidence="5">
    <location>
        <begin position="180"/>
        <end position="324"/>
    </location>
</feature>
<dbReference type="PROSITE" id="PS50294">
    <property type="entry name" value="WD_REPEATS_REGION"/>
    <property type="match status" value="2"/>
</dbReference>
<feature type="compositionally biased region" description="Pro residues" evidence="5">
    <location>
        <begin position="207"/>
        <end position="230"/>
    </location>
</feature>
<reference evidence="6" key="2">
    <citation type="submission" date="2025-09" db="UniProtKB">
        <authorList>
            <consortium name="Ensembl"/>
        </authorList>
    </citation>
    <scope>IDENTIFICATION</scope>
</reference>
<dbReference type="AlphaFoldDB" id="A0A2K5IDP8"/>
<dbReference type="Gene3D" id="2.130.10.10">
    <property type="entry name" value="YVTN repeat-like/Quinoprotein amine dehydrogenase"/>
    <property type="match status" value="1"/>
</dbReference>
<feature type="compositionally biased region" description="Low complexity" evidence="5">
    <location>
        <begin position="535"/>
        <end position="547"/>
    </location>
</feature>
<dbReference type="RefSeq" id="XP_011804091.1">
    <property type="nucleotide sequence ID" value="XM_011948701.1"/>
</dbReference>
<dbReference type="SMART" id="SM00320">
    <property type="entry name" value="WD40"/>
    <property type="match status" value="4"/>
</dbReference>
<evidence type="ECO:0000256" key="5">
    <source>
        <dbReference type="SAM" id="MobiDB-lite"/>
    </source>
</evidence>
<protein>
    <recommendedName>
        <fullName evidence="1">WD repeat-containing protein 44</fullName>
    </recommendedName>
</protein>
<feature type="region of interest" description="Disordered" evidence="5">
    <location>
        <begin position="1"/>
        <end position="24"/>
    </location>
</feature>
<reference evidence="6" key="1">
    <citation type="submission" date="2025-08" db="UniProtKB">
        <authorList>
            <consortium name="Ensembl"/>
        </authorList>
    </citation>
    <scope>IDENTIFICATION</scope>
</reference>
<feature type="repeat" description="WD" evidence="4">
    <location>
        <begin position="481"/>
        <end position="516"/>
    </location>
</feature>
<evidence type="ECO:0000256" key="2">
    <source>
        <dbReference type="ARBA" id="ARBA00022574"/>
    </source>
</evidence>
<sequence length="823" mass="91368">MASESDTEEFYDAPEDVHLGGGYPVGSPGKVGLSTFKIIESIIEESQKVLQLEDDSLDSKGKELSDQATASPVVARTDLSNIPGLLAIDQVLQEESQKAESQNTFEETELEFKKCFPSDETCEKPVDETTKLTQTSSTEQLNVLETEAEVLNKEAVEVKGSDVLGPVSSDSLSTKDFAAVEEVAPAKPPRHLTPEPDIVASTKKPVPARPPPPTNFPPPRPPPPSRPAPPPRKRKSELEFETLKTPDLDVPKENITSDSLLTASMASESTVKDSQPSLDLASATSGDKIVTAQENGKAPDEQTVAGEVMGPQRPRSNSGRELTDEEILASVMIKNLDTGEEIPLSLAEEKLPTGINPLTLHIMRRTKEYVSNDAAQSDDEEKLQSQPTDTDGGRLKQKTTQLKKFLGKSVKRAKHLAEEYGERAINKVKSVRDEVFHTDQDDPSSSDDEGMPYTRPVKFKAAHGFKGPYDFDQIKVVQDLSGEHMGAVWTMKFSHCGRLLASAGQDNVVRIWALKNAFDYFNNMRMKYNTEGRVSPSPSQESLSSSKSDTDTGVCSGTDEDPDDKNAPFRQRPFCKYKGHTADLLDLSWSKNYFLLSSSMDKTVRLWHISRRECLCCFQHIDFVTAIAFHPRHLKYHTQIHVRSTRGRNKVGRKITGIEPLPGENKILVTSNDSRIRLYDLRDLSLSMKYKGYVNSSSQIKASFSHDFTYLVSGSEDKYVYIWSTYHDLSKFTSVRRDRNDFWEGIKAHNAVVTSAIFAPNPSLMLSLDVQSENSEGNEKSEDADFLDLTHSGIMKTDNTEVLLSADFTGAIKVFVNKRKNVS</sequence>
<dbReference type="SUPFAM" id="SSF50978">
    <property type="entry name" value="WD40 repeat-like"/>
    <property type="match status" value="1"/>
</dbReference>
<feature type="region of interest" description="Disordered" evidence="5">
    <location>
        <begin position="531"/>
        <end position="567"/>
    </location>
</feature>
<evidence type="ECO:0000256" key="3">
    <source>
        <dbReference type="ARBA" id="ARBA00022737"/>
    </source>
</evidence>
<dbReference type="InterPro" id="IPR040324">
    <property type="entry name" value="WDR44/Dgr2"/>
</dbReference>